<evidence type="ECO:0000259" key="14">
    <source>
        <dbReference type="SMART" id="SM00856"/>
    </source>
</evidence>
<comment type="similarity">
    <text evidence="3">In the N-terminal section; belongs to the PMEI family.</text>
</comment>
<dbReference type="PANTHER" id="PTHR31707">
    <property type="entry name" value="PECTINESTERASE"/>
    <property type="match status" value="1"/>
</dbReference>
<feature type="active site" evidence="11">
    <location>
        <position position="438"/>
    </location>
</feature>
<comment type="subcellular location">
    <subcellularLocation>
        <location evidence="1">Secreted</location>
        <location evidence="1">Cell wall</location>
    </subcellularLocation>
</comment>
<dbReference type="Pfam" id="PF01095">
    <property type="entry name" value="Pectinesterase"/>
    <property type="match status" value="1"/>
</dbReference>
<dbReference type="NCBIfam" id="TIGR01614">
    <property type="entry name" value="PME_inhib"/>
    <property type="match status" value="1"/>
</dbReference>
<evidence type="ECO:0000256" key="13">
    <source>
        <dbReference type="SAM" id="Phobius"/>
    </source>
</evidence>
<keyword evidence="13" id="KW-0812">Transmembrane</keyword>
<keyword evidence="10" id="KW-0325">Glycoprotein</keyword>
<evidence type="ECO:0000256" key="1">
    <source>
        <dbReference type="ARBA" id="ARBA00004191"/>
    </source>
</evidence>
<evidence type="ECO:0000256" key="11">
    <source>
        <dbReference type="PROSITE-ProRule" id="PRU10040"/>
    </source>
</evidence>
<dbReference type="Gene3D" id="2.160.20.10">
    <property type="entry name" value="Single-stranded right-handed beta-helix, Pectin lyase-like"/>
    <property type="match status" value="1"/>
</dbReference>
<keyword evidence="7 12" id="KW-0378">Hydrolase</keyword>
<dbReference type="EMBL" id="CM004389">
    <property type="protein sequence ID" value="OAY54210.1"/>
    <property type="molecule type" value="Genomic_DNA"/>
</dbReference>
<evidence type="ECO:0000256" key="8">
    <source>
        <dbReference type="ARBA" id="ARBA00023085"/>
    </source>
</evidence>
<evidence type="ECO:0000256" key="3">
    <source>
        <dbReference type="ARBA" id="ARBA00006027"/>
    </source>
</evidence>
<dbReference type="InterPro" id="IPR012334">
    <property type="entry name" value="Pectin_lyas_fold"/>
</dbReference>
<evidence type="ECO:0000256" key="5">
    <source>
        <dbReference type="ARBA" id="ARBA00013229"/>
    </source>
</evidence>
<gene>
    <name evidence="15" type="ORF">MANES_03G057000v8</name>
</gene>
<dbReference type="InterPro" id="IPR000070">
    <property type="entry name" value="Pectinesterase_cat"/>
</dbReference>
<dbReference type="InterPro" id="IPR006501">
    <property type="entry name" value="Pectinesterase_inhib_dom"/>
</dbReference>
<feature type="transmembrane region" description="Helical" evidence="13">
    <location>
        <begin position="31"/>
        <end position="54"/>
    </location>
</feature>
<dbReference type="InterPro" id="IPR011050">
    <property type="entry name" value="Pectin_lyase_fold/virulence"/>
</dbReference>
<evidence type="ECO:0000256" key="2">
    <source>
        <dbReference type="ARBA" id="ARBA00005184"/>
    </source>
</evidence>
<dbReference type="InterPro" id="IPR033131">
    <property type="entry name" value="Pectinesterase_Asp_AS"/>
</dbReference>
<dbReference type="GO" id="GO:0045490">
    <property type="term" value="P:pectin catabolic process"/>
    <property type="evidence" value="ECO:0007669"/>
    <property type="project" value="UniProtKB-UniRule"/>
</dbReference>
<protein>
    <recommendedName>
        <fullName evidence="5 12">Pectinesterase</fullName>
        <ecNumber evidence="5 12">3.1.1.11</ecNumber>
    </recommendedName>
</protein>
<comment type="catalytic activity">
    <reaction evidence="12">
        <text>[(1-&gt;4)-alpha-D-galacturonosyl methyl ester](n) + n H2O = [(1-&gt;4)-alpha-D-galacturonosyl](n) + n methanol + n H(+)</text>
        <dbReference type="Rhea" id="RHEA:22380"/>
        <dbReference type="Rhea" id="RHEA-COMP:14570"/>
        <dbReference type="Rhea" id="RHEA-COMP:14573"/>
        <dbReference type="ChEBI" id="CHEBI:15377"/>
        <dbReference type="ChEBI" id="CHEBI:15378"/>
        <dbReference type="ChEBI" id="CHEBI:17790"/>
        <dbReference type="ChEBI" id="CHEBI:140522"/>
        <dbReference type="ChEBI" id="CHEBI:140523"/>
        <dbReference type="EC" id="3.1.1.11"/>
    </reaction>
</comment>
<dbReference type="UniPathway" id="UPA00545">
    <property type="reaction ID" value="UER00823"/>
</dbReference>
<evidence type="ECO:0000256" key="10">
    <source>
        <dbReference type="ARBA" id="ARBA00023180"/>
    </source>
</evidence>
<keyword evidence="8 12" id="KW-0063">Aspartyl esterase</keyword>
<dbReference type="Gramene" id="Manes.03G057000.1.v8.1">
    <property type="protein sequence ID" value="Manes.03G057000.1.v8.1.CDS"/>
    <property type="gene ID" value="Manes.03G057000.v8.1"/>
</dbReference>
<comment type="caution">
    <text evidence="15">The sequence shown here is derived from an EMBL/GenBank/DDBJ whole genome shotgun (WGS) entry which is preliminary data.</text>
</comment>
<dbReference type="SMART" id="SM00856">
    <property type="entry name" value="PMEI"/>
    <property type="match status" value="1"/>
</dbReference>
<reference evidence="16" key="1">
    <citation type="journal article" date="2016" name="Nat. Biotechnol.">
        <title>Sequencing wild and cultivated cassava and related species reveals extensive interspecific hybridization and genetic diversity.</title>
        <authorList>
            <person name="Bredeson J.V."/>
            <person name="Lyons J.B."/>
            <person name="Prochnik S.E."/>
            <person name="Wu G.A."/>
            <person name="Ha C.M."/>
            <person name="Edsinger-Gonzales E."/>
            <person name="Grimwood J."/>
            <person name="Schmutz J."/>
            <person name="Rabbi I.Y."/>
            <person name="Egesi C."/>
            <person name="Nauluvula P."/>
            <person name="Lebot V."/>
            <person name="Ndunguru J."/>
            <person name="Mkamilo G."/>
            <person name="Bart R.S."/>
            <person name="Setter T.L."/>
            <person name="Gleadow R.M."/>
            <person name="Kulakow P."/>
            <person name="Ferguson M.E."/>
            <person name="Rounsley S."/>
            <person name="Rokhsar D.S."/>
        </authorList>
    </citation>
    <scope>NUCLEOTIDE SEQUENCE [LARGE SCALE GENOMIC DNA]</scope>
    <source>
        <strain evidence="16">cv. AM560-2</strain>
    </source>
</reference>
<dbReference type="SUPFAM" id="SSF51126">
    <property type="entry name" value="Pectin lyase-like"/>
    <property type="match status" value="1"/>
</dbReference>
<evidence type="ECO:0000256" key="6">
    <source>
        <dbReference type="ARBA" id="ARBA00022512"/>
    </source>
</evidence>
<keyword evidence="13" id="KW-1133">Transmembrane helix</keyword>
<evidence type="ECO:0000256" key="12">
    <source>
        <dbReference type="RuleBase" id="RU000589"/>
    </source>
</evidence>
<dbReference type="OrthoDB" id="2019149at2759"/>
<comment type="similarity">
    <text evidence="4">In the C-terminal section; belongs to the pectinesterase family.</text>
</comment>
<dbReference type="Proteomes" id="UP000091857">
    <property type="component" value="Chromosome 3"/>
</dbReference>
<dbReference type="SUPFAM" id="SSF101148">
    <property type="entry name" value="Plant invertase/pectin methylesterase inhibitor"/>
    <property type="match status" value="1"/>
</dbReference>
<keyword evidence="6" id="KW-0134">Cell wall</keyword>
<accession>A0A2C9W4V1</accession>
<organism evidence="15 16">
    <name type="scientific">Manihot esculenta</name>
    <name type="common">Cassava</name>
    <name type="synonym">Jatropha manihot</name>
    <dbReference type="NCBI Taxonomy" id="3983"/>
    <lineage>
        <taxon>Eukaryota</taxon>
        <taxon>Viridiplantae</taxon>
        <taxon>Streptophyta</taxon>
        <taxon>Embryophyta</taxon>
        <taxon>Tracheophyta</taxon>
        <taxon>Spermatophyta</taxon>
        <taxon>Magnoliopsida</taxon>
        <taxon>eudicotyledons</taxon>
        <taxon>Gunneridae</taxon>
        <taxon>Pentapetalae</taxon>
        <taxon>rosids</taxon>
        <taxon>fabids</taxon>
        <taxon>Malpighiales</taxon>
        <taxon>Euphorbiaceae</taxon>
        <taxon>Crotonoideae</taxon>
        <taxon>Manihoteae</taxon>
        <taxon>Manihot</taxon>
    </lineage>
</organism>
<dbReference type="OMA" id="IRAICNV"/>
<evidence type="ECO:0000256" key="9">
    <source>
        <dbReference type="ARBA" id="ARBA00023157"/>
    </source>
</evidence>
<dbReference type="InterPro" id="IPR035513">
    <property type="entry name" value="Invertase/methylesterase_inhib"/>
</dbReference>
<proteinExistence type="inferred from homology"/>
<dbReference type="GO" id="GO:0030599">
    <property type="term" value="F:pectinesterase activity"/>
    <property type="evidence" value="ECO:0000318"/>
    <property type="project" value="GO_Central"/>
</dbReference>
<sequence length="593" mass="66576">MDTAGSISFKSYSKVDEHAEESFRRRTRKRFIIIAVSTFMLLIIIVGALVGTLAPMNNKKSRDKDLSSQTESIRAVCNVTRYPDSCYSSMSSALRPSSNVSDPRNPDLEIHKLFLLSLKIALNEIMSLSSLPSRIISSQRYSNETNDPLVLSALHACETLFEDAIYHIKECISSIAVHQEDKIMLDDIRTWLSTAVTDQETCIDGLKDTGKQLILTDEVRYAMINSTMFASNSLAIASKLLTVLDDLHIPIHRKLLRVLDEHSHVDDGFPTWIHVGDRRLLLEEKPKPNVTVAWDGSGDFKSISEAMESIPKKSKSRFVIYVKEGLYLGNVTISKDYWNVMIYGDGMNKTIVSASQNAVDGVSTFFSGTCIAAGRGFIAKDIGFQNTAGPQKEQAVALRSSSDQSIFYRCSFDAFQDTLYTHSNRQFYRDCQIRGTIDFIFGNAAVVFQNCSIQPRQPMPRQFNTITAQSKSDPNQNTGMSIQRCRMDPFDNLTAPTYLGRPWRDYATTVIMQSYIGGFLDPAGWAEWEANVSSVFYAEFENFGAGSLTNRRVRWPGVRLNITSEVAQEFTVEAFIHGSRWLPQAHVIYDGTL</sequence>
<comment type="pathway">
    <text evidence="2 12">Glycan metabolism; pectin degradation; 2-dehydro-3-deoxy-D-gluconate from pectin: step 1/5.</text>
</comment>
<dbReference type="EC" id="3.1.1.11" evidence="5 12"/>
<keyword evidence="13" id="KW-0472">Membrane</keyword>
<dbReference type="PROSITE" id="PS00503">
    <property type="entry name" value="PECTINESTERASE_2"/>
    <property type="match status" value="1"/>
</dbReference>
<keyword evidence="16" id="KW-1185">Reference proteome</keyword>
<dbReference type="Gene3D" id="1.20.140.40">
    <property type="entry name" value="Invertase/pectin methylesterase inhibitor family protein"/>
    <property type="match status" value="1"/>
</dbReference>
<evidence type="ECO:0000256" key="4">
    <source>
        <dbReference type="ARBA" id="ARBA00007786"/>
    </source>
</evidence>
<dbReference type="AlphaFoldDB" id="A0A2C9W4V1"/>
<dbReference type="Pfam" id="PF04043">
    <property type="entry name" value="PMEI"/>
    <property type="match status" value="1"/>
</dbReference>
<dbReference type="GO" id="GO:0046910">
    <property type="term" value="F:pectinesterase inhibitor activity"/>
    <property type="evidence" value="ECO:0000318"/>
    <property type="project" value="GO_Central"/>
</dbReference>
<evidence type="ECO:0000313" key="15">
    <source>
        <dbReference type="EMBL" id="OAY54210.1"/>
    </source>
</evidence>
<dbReference type="CDD" id="cd15798">
    <property type="entry name" value="PMEI-like_3"/>
    <property type="match status" value="1"/>
</dbReference>
<evidence type="ECO:0000256" key="7">
    <source>
        <dbReference type="ARBA" id="ARBA00022801"/>
    </source>
</evidence>
<keyword evidence="9" id="KW-1015">Disulfide bond</keyword>
<dbReference type="FunFam" id="2.160.20.10:FF:000001">
    <property type="entry name" value="Pectinesterase"/>
    <property type="match status" value="1"/>
</dbReference>
<name>A0A2C9W4V1_MANES</name>
<evidence type="ECO:0000313" key="16">
    <source>
        <dbReference type="Proteomes" id="UP000091857"/>
    </source>
</evidence>
<dbReference type="STRING" id="3983.A0A2C9W4V1"/>
<dbReference type="GO" id="GO:0042545">
    <property type="term" value="P:cell wall modification"/>
    <property type="evidence" value="ECO:0007669"/>
    <property type="project" value="UniProtKB-UniRule"/>
</dbReference>
<dbReference type="FunFam" id="1.20.140.40:FF:000010">
    <property type="entry name" value="Pectinesterase"/>
    <property type="match status" value="1"/>
</dbReference>
<keyword evidence="6" id="KW-0964">Secreted</keyword>
<feature type="domain" description="Pectinesterase inhibitor" evidence="14">
    <location>
        <begin position="68"/>
        <end position="236"/>
    </location>
</feature>